<dbReference type="OrthoDB" id="2879237at2"/>
<evidence type="ECO:0000313" key="3">
    <source>
        <dbReference type="Proteomes" id="UP000248132"/>
    </source>
</evidence>
<name>A0A318XPS5_9FIRM</name>
<organism evidence="2 3">
    <name type="scientific">Ruminiclostridium sufflavum DSM 19573</name>
    <dbReference type="NCBI Taxonomy" id="1121337"/>
    <lineage>
        <taxon>Bacteria</taxon>
        <taxon>Bacillati</taxon>
        <taxon>Bacillota</taxon>
        <taxon>Clostridia</taxon>
        <taxon>Eubacteriales</taxon>
        <taxon>Oscillospiraceae</taxon>
        <taxon>Ruminiclostridium</taxon>
    </lineage>
</organism>
<dbReference type="RefSeq" id="WP_110461040.1">
    <property type="nucleotide sequence ID" value="NZ_QKMR01000004.1"/>
</dbReference>
<reference evidence="2 3" key="1">
    <citation type="submission" date="2018-06" db="EMBL/GenBank/DDBJ databases">
        <title>Genomic Encyclopedia of Type Strains, Phase I: the one thousand microbial genomes (KMG-I) project.</title>
        <authorList>
            <person name="Kyrpides N."/>
        </authorList>
    </citation>
    <scope>NUCLEOTIDE SEQUENCE [LARGE SCALE GENOMIC DNA]</scope>
    <source>
        <strain evidence="2 3">DSM 19573</strain>
    </source>
</reference>
<protein>
    <submittedName>
        <fullName evidence="2">Stage II sporulation protein</fullName>
    </submittedName>
</protein>
<keyword evidence="1" id="KW-0732">Signal</keyword>
<evidence type="ECO:0000313" key="2">
    <source>
        <dbReference type="EMBL" id="PYG89158.1"/>
    </source>
</evidence>
<dbReference type="Proteomes" id="UP000248132">
    <property type="component" value="Unassembled WGS sequence"/>
</dbReference>
<feature type="signal peptide" evidence="1">
    <location>
        <begin position="1"/>
        <end position="28"/>
    </location>
</feature>
<evidence type="ECO:0000256" key="1">
    <source>
        <dbReference type="SAM" id="SignalP"/>
    </source>
</evidence>
<accession>A0A318XPS5</accession>
<sequence>MNKQKKYIIITLLLVLCCTLLMSSFVFATDSDIDINSDVAQSIIYQMVQSINNKDWGTYSELQLDEYKDSLKDFLLNTDNQQSSIGILSVQSASIKEIKALPKAALTGIVDLESYTLKYGDVYSFLVGTTYKVKKESKYFLNGVNYNIILVGKENDKWKIVFNGDAPLEVLRPKGYGFNSDDETSSLKVIQEKYKGNIINKKGALLSTNKKVSETSTNAKILEVSAVQSSSVSSFTLQEPAIIAVYHMYGNSSLTGKADPYYHTTTYPSFDVEYVSDCLPVEVYDSWDIKALCACALAVKEYGWYNILHPKTPASTYGADVVDTVSDQRYEYNSHTLAPNCNNAAILETSICIRSSSDNIFNAQYRAGTSGSPGTQYGGVLSQYGTQYLATTGGYSNAISILRYYYSYSDKSSGDIKIFNVNYP</sequence>
<gene>
    <name evidence="2" type="ORF">LY28_00981</name>
</gene>
<dbReference type="AlphaFoldDB" id="A0A318XPS5"/>
<keyword evidence="3" id="KW-1185">Reference proteome</keyword>
<proteinExistence type="predicted"/>
<dbReference type="EMBL" id="QKMR01000004">
    <property type="protein sequence ID" value="PYG89158.1"/>
    <property type="molecule type" value="Genomic_DNA"/>
</dbReference>
<feature type="chain" id="PRO_5016324229" evidence="1">
    <location>
        <begin position="29"/>
        <end position="424"/>
    </location>
</feature>
<comment type="caution">
    <text evidence="2">The sequence shown here is derived from an EMBL/GenBank/DDBJ whole genome shotgun (WGS) entry which is preliminary data.</text>
</comment>